<sequence length="67" mass="7457">MFDPAAMIMADRTTKQNVLSARPDAPIRPDPPPARRRAALRHWTGSALRRLADRIEPHPAPRPCPAP</sequence>
<dbReference type="Proteomes" id="UP000294901">
    <property type="component" value="Unassembled WGS sequence"/>
</dbReference>
<dbReference type="AlphaFoldDB" id="A0A4R6JA33"/>
<dbReference type="EMBL" id="SNWR01000002">
    <property type="protein sequence ID" value="TDO32533.1"/>
    <property type="molecule type" value="Genomic_DNA"/>
</dbReference>
<feature type="region of interest" description="Disordered" evidence="1">
    <location>
        <begin position="13"/>
        <end position="36"/>
    </location>
</feature>
<organism evidence="2 3">
    <name type="scientific">Paractinoplanes brasiliensis</name>
    <dbReference type="NCBI Taxonomy" id="52695"/>
    <lineage>
        <taxon>Bacteria</taxon>
        <taxon>Bacillati</taxon>
        <taxon>Actinomycetota</taxon>
        <taxon>Actinomycetes</taxon>
        <taxon>Micromonosporales</taxon>
        <taxon>Micromonosporaceae</taxon>
        <taxon>Paractinoplanes</taxon>
    </lineage>
</organism>
<keyword evidence="3" id="KW-1185">Reference proteome</keyword>
<evidence type="ECO:0000313" key="3">
    <source>
        <dbReference type="Proteomes" id="UP000294901"/>
    </source>
</evidence>
<protein>
    <submittedName>
        <fullName evidence="2">Uncharacterized protein</fullName>
    </submittedName>
</protein>
<evidence type="ECO:0000313" key="2">
    <source>
        <dbReference type="EMBL" id="TDO32533.1"/>
    </source>
</evidence>
<dbReference type="RefSeq" id="WP_133878490.1">
    <property type="nucleotide sequence ID" value="NZ_BOMD01000033.1"/>
</dbReference>
<gene>
    <name evidence="2" type="ORF">C8E87_7998</name>
</gene>
<reference evidence="2 3" key="1">
    <citation type="submission" date="2019-03" db="EMBL/GenBank/DDBJ databases">
        <title>Sequencing the genomes of 1000 actinobacteria strains.</title>
        <authorList>
            <person name="Klenk H.-P."/>
        </authorList>
    </citation>
    <scope>NUCLEOTIDE SEQUENCE [LARGE SCALE GENOMIC DNA]</scope>
    <source>
        <strain evidence="2 3">DSM 43805</strain>
    </source>
</reference>
<proteinExistence type="predicted"/>
<comment type="caution">
    <text evidence="2">The sequence shown here is derived from an EMBL/GenBank/DDBJ whole genome shotgun (WGS) entry which is preliminary data.</text>
</comment>
<name>A0A4R6JA33_9ACTN</name>
<accession>A0A4R6JA33</accession>
<evidence type="ECO:0000256" key="1">
    <source>
        <dbReference type="SAM" id="MobiDB-lite"/>
    </source>
</evidence>